<evidence type="ECO:0000259" key="14">
    <source>
        <dbReference type="Pfam" id="PF02749"/>
    </source>
</evidence>
<proteinExistence type="inferred from homology"/>
<dbReference type="SUPFAM" id="SSF54675">
    <property type="entry name" value="Nicotinate/Quinolinate PRTase N-terminal domain-like"/>
    <property type="match status" value="1"/>
</dbReference>
<dbReference type="Pfam" id="PF02749">
    <property type="entry name" value="QRPTase_N"/>
    <property type="match status" value="1"/>
</dbReference>
<dbReference type="GO" id="GO:0009435">
    <property type="term" value="P:NAD+ biosynthetic process"/>
    <property type="evidence" value="ECO:0007669"/>
    <property type="project" value="UniProtKB-UniPathway"/>
</dbReference>
<dbReference type="InterPro" id="IPR022412">
    <property type="entry name" value="Quinolinate_PRibosylTrfase_N"/>
</dbReference>
<dbReference type="EnsemblMetazoa" id="GAUT007473-RA">
    <property type="protein sequence ID" value="GAUT007473-PA"/>
    <property type="gene ID" value="GAUT007473"/>
</dbReference>
<dbReference type="InterPro" id="IPR027277">
    <property type="entry name" value="NadC/ModD"/>
</dbReference>
<dbReference type="InterPro" id="IPR036068">
    <property type="entry name" value="Nicotinate_pribotase-like_C"/>
</dbReference>
<keyword evidence="7" id="KW-0662">Pyridine nucleotide biosynthesis</keyword>
<dbReference type="InterPro" id="IPR013785">
    <property type="entry name" value="Aldolase_TIM"/>
</dbReference>
<evidence type="ECO:0000259" key="13">
    <source>
        <dbReference type="Pfam" id="PF01729"/>
    </source>
</evidence>
<evidence type="ECO:0000256" key="12">
    <source>
        <dbReference type="ARBA" id="ARBA00069173"/>
    </source>
</evidence>
<evidence type="ECO:0000256" key="1">
    <source>
        <dbReference type="ARBA" id="ARBA00003237"/>
    </source>
</evidence>
<evidence type="ECO:0000256" key="6">
    <source>
        <dbReference type="ARBA" id="ARBA00020990"/>
    </source>
</evidence>
<feature type="domain" description="Quinolinate phosphoribosyl transferase C-terminal" evidence="13">
    <location>
        <begin position="92"/>
        <end position="253"/>
    </location>
</feature>
<dbReference type="GO" id="GO:0004514">
    <property type="term" value="F:nicotinate-nucleotide diphosphorylase (carboxylating) activity"/>
    <property type="evidence" value="ECO:0007669"/>
    <property type="project" value="UniProtKB-EC"/>
</dbReference>
<comment type="catalytic activity">
    <reaction evidence="11">
        <text>nicotinate beta-D-ribonucleotide + CO2 + diphosphate = quinolinate + 5-phospho-alpha-D-ribose 1-diphosphate + 2 H(+)</text>
        <dbReference type="Rhea" id="RHEA:12733"/>
        <dbReference type="ChEBI" id="CHEBI:15378"/>
        <dbReference type="ChEBI" id="CHEBI:16526"/>
        <dbReference type="ChEBI" id="CHEBI:29959"/>
        <dbReference type="ChEBI" id="CHEBI:33019"/>
        <dbReference type="ChEBI" id="CHEBI:57502"/>
        <dbReference type="ChEBI" id="CHEBI:58017"/>
        <dbReference type="EC" id="2.4.2.19"/>
    </reaction>
</comment>
<dbReference type="Proteomes" id="UP000078200">
    <property type="component" value="Unassembled WGS sequence"/>
</dbReference>
<sequence length="256" mass="28849">MRSDITSSLLEQNNNTVANVFTQEDGILCGKIWFEEVFQQIDDSIRINWYLSDGEKIKKNQLLCNIYGPIQSILAGERTALNFLQTLSGVSSTVKSYVEILKKTNVKLKDTRKTIPGLRHALKYAVLCGGAYNHRMGLFDNILIKDNHIKYSQSIKRLVNIAKSNFPDLPLEVEVENLEEFKEALNAKSDIIMLDNFSCQDIIKAVKINKNKAILEASGNITLNNLIEFASTGVDYISIGKLTKDVKSLDFTMHLD</sequence>
<dbReference type="GO" id="GO:0034213">
    <property type="term" value="P:quinolinate catabolic process"/>
    <property type="evidence" value="ECO:0007669"/>
    <property type="project" value="TreeGrafter"/>
</dbReference>
<evidence type="ECO:0000256" key="4">
    <source>
        <dbReference type="ARBA" id="ARBA00011218"/>
    </source>
</evidence>
<evidence type="ECO:0000256" key="10">
    <source>
        <dbReference type="ARBA" id="ARBA00033102"/>
    </source>
</evidence>
<evidence type="ECO:0000256" key="8">
    <source>
        <dbReference type="ARBA" id="ARBA00022676"/>
    </source>
</evidence>
<dbReference type="VEuPathDB" id="VectorBase:GAUT007473"/>
<dbReference type="FunFam" id="3.90.1170.20:FF:000001">
    <property type="entry name" value="Nicotinate-nucleotide diphosphorylase (Carboxylating)"/>
    <property type="match status" value="1"/>
</dbReference>
<keyword evidence="16" id="KW-1185">Reference proteome</keyword>
<dbReference type="InterPro" id="IPR004393">
    <property type="entry name" value="NadC"/>
</dbReference>
<dbReference type="Pfam" id="PF01729">
    <property type="entry name" value="QRPTase_C"/>
    <property type="match status" value="1"/>
</dbReference>
<evidence type="ECO:0000256" key="7">
    <source>
        <dbReference type="ARBA" id="ARBA00022642"/>
    </source>
</evidence>
<evidence type="ECO:0000256" key="9">
    <source>
        <dbReference type="ARBA" id="ARBA00022679"/>
    </source>
</evidence>
<protein>
    <recommendedName>
        <fullName evidence="6">Nicotinate-nucleotide pyrophosphorylase [carboxylating]</fullName>
        <ecNumber evidence="5">2.4.2.19</ecNumber>
    </recommendedName>
    <alternativeName>
        <fullName evidence="12">Probable nicotinate-nucleotide pyrophosphorylase [carboxylating]</fullName>
    </alternativeName>
    <alternativeName>
        <fullName evidence="10">Quinolinate phosphoribosyltransferase [decarboxylating]</fullName>
    </alternativeName>
</protein>
<dbReference type="AlphaFoldDB" id="A0A1A9UK97"/>
<evidence type="ECO:0000256" key="3">
    <source>
        <dbReference type="ARBA" id="ARBA00009400"/>
    </source>
</evidence>
<evidence type="ECO:0000313" key="15">
    <source>
        <dbReference type="EnsemblMetazoa" id="GAUT007473-PA"/>
    </source>
</evidence>
<organism evidence="15 16">
    <name type="scientific">Glossina austeni</name>
    <name type="common">Savannah tsetse fly</name>
    <dbReference type="NCBI Taxonomy" id="7395"/>
    <lineage>
        <taxon>Eukaryota</taxon>
        <taxon>Metazoa</taxon>
        <taxon>Ecdysozoa</taxon>
        <taxon>Arthropoda</taxon>
        <taxon>Hexapoda</taxon>
        <taxon>Insecta</taxon>
        <taxon>Pterygota</taxon>
        <taxon>Neoptera</taxon>
        <taxon>Endopterygota</taxon>
        <taxon>Diptera</taxon>
        <taxon>Brachycera</taxon>
        <taxon>Muscomorpha</taxon>
        <taxon>Hippoboscoidea</taxon>
        <taxon>Glossinidae</taxon>
        <taxon>Glossina</taxon>
    </lineage>
</organism>
<dbReference type="NCBIfam" id="TIGR00078">
    <property type="entry name" value="nadC"/>
    <property type="match status" value="1"/>
</dbReference>
<evidence type="ECO:0000256" key="11">
    <source>
        <dbReference type="ARBA" id="ARBA00047445"/>
    </source>
</evidence>
<evidence type="ECO:0000313" key="16">
    <source>
        <dbReference type="Proteomes" id="UP000078200"/>
    </source>
</evidence>
<dbReference type="EC" id="2.4.2.19" evidence="5"/>
<name>A0A1A9UK97_GLOAU</name>
<dbReference type="CDD" id="cd01572">
    <property type="entry name" value="QPRTase"/>
    <property type="match status" value="1"/>
</dbReference>
<dbReference type="STRING" id="7395.A0A1A9UK97"/>
<evidence type="ECO:0000256" key="2">
    <source>
        <dbReference type="ARBA" id="ARBA00004893"/>
    </source>
</evidence>
<dbReference type="InterPro" id="IPR037128">
    <property type="entry name" value="Quinolinate_PRibosylTase_N_sf"/>
</dbReference>
<dbReference type="PIRSF" id="PIRSF006250">
    <property type="entry name" value="NadC_ModD"/>
    <property type="match status" value="1"/>
</dbReference>
<keyword evidence="9" id="KW-0808">Transferase</keyword>
<feature type="domain" description="Quinolinate phosphoribosyl transferase N-terminal" evidence="14">
    <location>
        <begin position="4"/>
        <end position="88"/>
    </location>
</feature>
<accession>A0A1A9UK97</accession>
<comment type="function">
    <text evidence="1">Involved in the catabolism of quinolinic acid (QA).</text>
</comment>
<dbReference type="InterPro" id="IPR002638">
    <property type="entry name" value="Quinolinate_PRibosylTrfase_C"/>
</dbReference>
<dbReference type="GO" id="GO:0005737">
    <property type="term" value="C:cytoplasm"/>
    <property type="evidence" value="ECO:0007669"/>
    <property type="project" value="TreeGrafter"/>
</dbReference>
<dbReference type="PANTHER" id="PTHR32179">
    <property type="entry name" value="NICOTINATE-NUCLEOTIDE PYROPHOSPHORYLASE [CARBOXYLATING]"/>
    <property type="match status" value="1"/>
</dbReference>
<comment type="pathway">
    <text evidence="2">Cofactor biosynthesis; NAD(+) biosynthesis; nicotinate D-ribonucleotide from quinolinate: step 1/1.</text>
</comment>
<evidence type="ECO:0000256" key="5">
    <source>
        <dbReference type="ARBA" id="ARBA00011944"/>
    </source>
</evidence>
<reference evidence="15" key="1">
    <citation type="submission" date="2020-05" db="UniProtKB">
        <authorList>
            <consortium name="EnsemblMetazoa"/>
        </authorList>
    </citation>
    <scope>IDENTIFICATION</scope>
    <source>
        <strain evidence="15">TTRI</strain>
    </source>
</reference>
<dbReference type="UniPathway" id="UPA00253">
    <property type="reaction ID" value="UER00331"/>
</dbReference>
<dbReference type="Gene3D" id="3.90.1170.20">
    <property type="entry name" value="Quinolinate phosphoribosyl transferase, N-terminal domain"/>
    <property type="match status" value="1"/>
</dbReference>
<dbReference type="SUPFAM" id="SSF51690">
    <property type="entry name" value="Nicotinate/Quinolinate PRTase C-terminal domain-like"/>
    <property type="match status" value="1"/>
</dbReference>
<comment type="similarity">
    <text evidence="3">Belongs to the NadC/ModD family.</text>
</comment>
<dbReference type="Gene3D" id="3.20.20.70">
    <property type="entry name" value="Aldolase class I"/>
    <property type="match status" value="1"/>
</dbReference>
<dbReference type="FunFam" id="3.20.20.70:FF:000030">
    <property type="entry name" value="Nicotinate-nucleotide pyrophosphorylase, carboxylating"/>
    <property type="match status" value="1"/>
</dbReference>
<keyword evidence="8" id="KW-0328">Glycosyltransferase</keyword>
<dbReference type="PANTHER" id="PTHR32179:SF3">
    <property type="entry name" value="NICOTINATE-NUCLEOTIDE PYROPHOSPHORYLASE [CARBOXYLATING]"/>
    <property type="match status" value="1"/>
</dbReference>
<comment type="subunit">
    <text evidence="4">Hexamer formed by 3 homodimers.</text>
</comment>